<reference evidence="3" key="1">
    <citation type="submission" date="2018-01" db="EMBL/GenBank/DDBJ databases">
        <title>An insight into the sialome of Amazonian anophelines.</title>
        <authorList>
            <person name="Ribeiro J.M."/>
            <person name="Scarpassa V."/>
            <person name="Calvo E."/>
        </authorList>
    </citation>
    <scope>NUCLEOTIDE SEQUENCE</scope>
</reference>
<protein>
    <submittedName>
        <fullName evidence="3">Putative secreted protein</fullName>
    </submittedName>
</protein>
<sequence length="185" mass="20553">MPPRFIMISAFCLMNATHCGPLASTSVLDSCSTTDDSLLIDERTNSSSASSSSDCTTVTNSSLPDRRPFLVRLSCVNSCNVSSRSAATVCDEGWFPQRQSKRLNPLASPAPFRLIPAFTGTKHSPRWRPRQSPTKPVTSWLQHLTSIADPVDRRMGLRVTRTLLLYRRLPNRQTQSLSHSKTAFE</sequence>
<proteinExistence type="predicted"/>
<accession>A0A2M4DBK9</accession>
<dbReference type="EMBL" id="GGFL01010795">
    <property type="protein sequence ID" value="MBW74973.1"/>
    <property type="molecule type" value="Transcribed_RNA"/>
</dbReference>
<evidence type="ECO:0000256" key="2">
    <source>
        <dbReference type="SAM" id="SignalP"/>
    </source>
</evidence>
<evidence type="ECO:0000313" key="3">
    <source>
        <dbReference type="EMBL" id="MBW74973.1"/>
    </source>
</evidence>
<name>A0A2M4DBK9_ANODA</name>
<feature type="region of interest" description="Disordered" evidence="1">
    <location>
        <begin position="42"/>
        <end position="61"/>
    </location>
</feature>
<feature type="signal peptide" evidence="2">
    <location>
        <begin position="1"/>
        <end position="19"/>
    </location>
</feature>
<organism evidence="3">
    <name type="scientific">Anopheles darlingi</name>
    <name type="common">Mosquito</name>
    <dbReference type="NCBI Taxonomy" id="43151"/>
    <lineage>
        <taxon>Eukaryota</taxon>
        <taxon>Metazoa</taxon>
        <taxon>Ecdysozoa</taxon>
        <taxon>Arthropoda</taxon>
        <taxon>Hexapoda</taxon>
        <taxon>Insecta</taxon>
        <taxon>Pterygota</taxon>
        <taxon>Neoptera</taxon>
        <taxon>Endopterygota</taxon>
        <taxon>Diptera</taxon>
        <taxon>Nematocera</taxon>
        <taxon>Culicoidea</taxon>
        <taxon>Culicidae</taxon>
        <taxon>Anophelinae</taxon>
        <taxon>Anopheles</taxon>
    </lineage>
</organism>
<feature type="chain" id="PRO_5014779281" evidence="2">
    <location>
        <begin position="20"/>
        <end position="185"/>
    </location>
</feature>
<evidence type="ECO:0000256" key="1">
    <source>
        <dbReference type="SAM" id="MobiDB-lite"/>
    </source>
</evidence>
<keyword evidence="2" id="KW-0732">Signal</keyword>
<dbReference type="AlphaFoldDB" id="A0A2M4DBK9"/>